<reference evidence="1 2" key="1">
    <citation type="submission" date="2006-06" db="EMBL/GenBank/DDBJ databases">
        <authorList>
            <person name="Moran M.A."/>
            <person name="Ferriera S."/>
            <person name="Johnson J."/>
            <person name="Kravitz S."/>
            <person name="Beeson K."/>
            <person name="Sutton G."/>
            <person name="Rogers Y.-H."/>
            <person name="Friedman R."/>
            <person name="Frazier M."/>
            <person name="Venter J.C."/>
        </authorList>
    </citation>
    <scope>NUCLEOTIDE SEQUENCE [LARGE SCALE GENOMIC DNA]</scope>
    <source>
        <strain evidence="1 2">E-37</strain>
    </source>
</reference>
<evidence type="ECO:0000313" key="1">
    <source>
        <dbReference type="EMBL" id="EBA05615.1"/>
    </source>
</evidence>
<dbReference type="OrthoDB" id="7862430at2"/>
<sequence>MSDMTPRIHDVRYNAAEQCFEALVTLHTPGGRVRVASTFSAPMTTDFEAASRGLLNTALMALGDRAALKSRELRTPIVPPRTAVASHMPHAA</sequence>
<proteinExistence type="predicted"/>
<accession>A3KB30</accession>
<dbReference type="EMBL" id="AAYA01000029">
    <property type="protein sequence ID" value="EBA05615.1"/>
    <property type="molecule type" value="Genomic_DNA"/>
</dbReference>
<dbReference type="Proteomes" id="UP000005713">
    <property type="component" value="Unassembled WGS sequence"/>
</dbReference>
<dbReference type="RefSeq" id="WP_005864158.1">
    <property type="nucleotide sequence ID" value="NZ_CP155729.1"/>
</dbReference>
<name>A3KB30_SAGS3</name>
<comment type="caution">
    <text evidence="1">The sequence shown here is derived from an EMBL/GenBank/DDBJ whole genome shotgun (WGS) entry which is preliminary data.</text>
</comment>
<gene>
    <name evidence="1" type="ORF">SSE37_15988</name>
</gene>
<dbReference type="AlphaFoldDB" id="A3KB30"/>
<protein>
    <submittedName>
        <fullName evidence="1">Uncharacterized protein</fullName>
    </submittedName>
</protein>
<organism evidence="1 2">
    <name type="scientific">Sagittula stellata (strain ATCC 700073 / DSM 11524 / E-37)</name>
    <dbReference type="NCBI Taxonomy" id="388399"/>
    <lineage>
        <taxon>Bacteria</taxon>
        <taxon>Pseudomonadati</taxon>
        <taxon>Pseudomonadota</taxon>
        <taxon>Alphaproteobacteria</taxon>
        <taxon>Rhodobacterales</taxon>
        <taxon>Roseobacteraceae</taxon>
        <taxon>Sagittula</taxon>
    </lineage>
</organism>
<keyword evidence="2" id="KW-1185">Reference proteome</keyword>
<evidence type="ECO:0000313" key="2">
    <source>
        <dbReference type="Proteomes" id="UP000005713"/>
    </source>
</evidence>